<keyword evidence="2" id="KW-1185">Reference proteome</keyword>
<dbReference type="SUPFAM" id="SSF51206">
    <property type="entry name" value="cAMP-binding domain-like"/>
    <property type="match status" value="1"/>
</dbReference>
<dbReference type="Gene3D" id="2.60.120.10">
    <property type="entry name" value="Jelly Rolls"/>
    <property type="match status" value="1"/>
</dbReference>
<dbReference type="InterPro" id="IPR018490">
    <property type="entry name" value="cNMP-bd_dom_sf"/>
</dbReference>
<sequence>MRDNLIAFVRKLVDFSDEDIDIAQPYFTDIILKKGEHWIKEGEYNADVAFINKGMVRSYFIKEKVDITFDLTIENQIFSNTTSYSLGLPSSEYIQAIEDCDLCVITKVNLHLLYAQSPKWERLGRIIYENYTVLQEMRVRSFISETAKERYEILSKTKPELIRRTPQIYLANYLGITPQSLSRLRREITR</sequence>
<dbReference type="EMBL" id="JACHKT010000001">
    <property type="protein sequence ID" value="MBB6001475.1"/>
    <property type="molecule type" value="Genomic_DNA"/>
</dbReference>
<dbReference type="AlphaFoldDB" id="A0A841EEA6"/>
<protein>
    <submittedName>
        <fullName evidence="1">CRP-like cAMP-binding protein</fullName>
    </submittedName>
</protein>
<dbReference type="Proteomes" id="UP000524404">
    <property type="component" value="Unassembled WGS sequence"/>
</dbReference>
<reference evidence="1 2" key="1">
    <citation type="submission" date="2020-08" db="EMBL/GenBank/DDBJ databases">
        <title>Functional genomics of gut bacteria from endangered species of beetles.</title>
        <authorList>
            <person name="Carlos-Shanley C."/>
        </authorList>
    </citation>
    <scope>NUCLEOTIDE SEQUENCE [LARGE SCALE GENOMIC DNA]</scope>
    <source>
        <strain evidence="1 2">S00070</strain>
    </source>
</reference>
<dbReference type="RefSeq" id="WP_184128518.1">
    <property type="nucleotide sequence ID" value="NZ_JACHKT010000001.1"/>
</dbReference>
<proteinExistence type="predicted"/>
<name>A0A841EEA6_9BACT</name>
<organism evidence="1 2">
    <name type="scientific">Arcicella rosea</name>
    <dbReference type="NCBI Taxonomy" id="502909"/>
    <lineage>
        <taxon>Bacteria</taxon>
        <taxon>Pseudomonadati</taxon>
        <taxon>Bacteroidota</taxon>
        <taxon>Cytophagia</taxon>
        <taxon>Cytophagales</taxon>
        <taxon>Flectobacillaceae</taxon>
        <taxon>Arcicella</taxon>
    </lineage>
</organism>
<comment type="caution">
    <text evidence="1">The sequence shown here is derived from an EMBL/GenBank/DDBJ whole genome shotgun (WGS) entry which is preliminary data.</text>
</comment>
<gene>
    <name evidence="1" type="ORF">HNP25_000114</name>
</gene>
<dbReference type="InterPro" id="IPR014710">
    <property type="entry name" value="RmlC-like_jellyroll"/>
</dbReference>
<evidence type="ECO:0000313" key="1">
    <source>
        <dbReference type="EMBL" id="MBB6001475.1"/>
    </source>
</evidence>
<evidence type="ECO:0000313" key="2">
    <source>
        <dbReference type="Proteomes" id="UP000524404"/>
    </source>
</evidence>
<accession>A0A841EEA6</accession>